<gene>
    <name evidence="4" type="ORF">LVJ94_43190</name>
</gene>
<keyword evidence="3" id="KW-0812">Transmembrane</keyword>
<keyword evidence="1" id="KW-0175">Coiled coil</keyword>
<evidence type="ECO:0000313" key="4">
    <source>
        <dbReference type="EMBL" id="WXB03699.1"/>
    </source>
</evidence>
<reference evidence="4" key="1">
    <citation type="submission" date="2021-12" db="EMBL/GenBank/DDBJ databases">
        <title>Discovery of the Pendulisporaceae a myxobacterial family with distinct sporulation behavior and unique specialized metabolism.</title>
        <authorList>
            <person name="Garcia R."/>
            <person name="Popoff A."/>
            <person name="Bader C.D."/>
            <person name="Loehr J."/>
            <person name="Walesch S."/>
            <person name="Walt C."/>
            <person name="Boldt J."/>
            <person name="Bunk B."/>
            <person name="Haeckl F.J.F.P.J."/>
            <person name="Gunesch A.P."/>
            <person name="Birkelbach J."/>
            <person name="Nuebel U."/>
            <person name="Pietschmann T."/>
            <person name="Bach T."/>
            <person name="Mueller R."/>
        </authorList>
    </citation>
    <scope>NUCLEOTIDE SEQUENCE</scope>
    <source>
        <strain evidence="4">MSr11367</strain>
    </source>
</reference>
<evidence type="ECO:0000256" key="1">
    <source>
        <dbReference type="SAM" id="Coils"/>
    </source>
</evidence>
<feature type="region of interest" description="Disordered" evidence="2">
    <location>
        <begin position="150"/>
        <end position="169"/>
    </location>
</feature>
<accession>A0ABZ2KYD4</accession>
<organism evidence="4 5">
    <name type="scientific">Pendulispora rubella</name>
    <dbReference type="NCBI Taxonomy" id="2741070"/>
    <lineage>
        <taxon>Bacteria</taxon>
        <taxon>Pseudomonadati</taxon>
        <taxon>Myxococcota</taxon>
        <taxon>Myxococcia</taxon>
        <taxon>Myxococcales</taxon>
        <taxon>Sorangiineae</taxon>
        <taxon>Pendulisporaceae</taxon>
        <taxon>Pendulispora</taxon>
    </lineage>
</organism>
<keyword evidence="3" id="KW-0472">Membrane</keyword>
<proteinExistence type="predicted"/>
<evidence type="ECO:0000313" key="5">
    <source>
        <dbReference type="Proteomes" id="UP001374803"/>
    </source>
</evidence>
<sequence length="169" mass="19049">MESAYRDDAPSLRARCARLEGDNARLERRIAKLLAERRRWFWYAFRRTVAIAWPVALVVVVCGIAVLECERQFGHAQRVSTRSIAAKARQAAQLWRTTASDACPSVEQLKADRQLDSSTRYIDEWGTTLRIQCDDDETIVISAGADGKFGTPDDVQVPMDEYRAPGSSR</sequence>
<name>A0ABZ2KYD4_9BACT</name>
<feature type="transmembrane region" description="Helical" evidence="3">
    <location>
        <begin position="48"/>
        <end position="67"/>
    </location>
</feature>
<feature type="coiled-coil region" evidence="1">
    <location>
        <begin position="9"/>
        <end position="36"/>
    </location>
</feature>
<keyword evidence="5" id="KW-1185">Reference proteome</keyword>
<dbReference type="EMBL" id="CP089983">
    <property type="protein sequence ID" value="WXB03699.1"/>
    <property type="molecule type" value="Genomic_DNA"/>
</dbReference>
<keyword evidence="3" id="KW-1133">Transmembrane helix</keyword>
<evidence type="ECO:0000256" key="2">
    <source>
        <dbReference type="SAM" id="MobiDB-lite"/>
    </source>
</evidence>
<protein>
    <submittedName>
        <fullName evidence="4">Uncharacterized protein</fullName>
    </submittedName>
</protein>
<evidence type="ECO:0000256" key="3">
    <source>
        <dbReference type="SAM" id="Phobius"/>
    </source>
</evidence>
<dbReference type="Proteomes" id="UP001374803">
    <property type="component" value="Chromosome"/>
</dbReference>
<dbReference type="RefSeq" id="WP_394833332.1">
    <property type="nucleotide sequence ID" value="NZ_CP089929.1"/>
</dbReference>